<protein>
    <submittedName>
        <fullName evidence="1">Phage protein</fullName>
    </submittedName>
</protein>
<dbReference type="PATRIC" id="fig|1360.109.peg.2177"/>
<name>A0A0V8E589_LACLL</name>
<dbReference type="AlphaFoldDB" id="A0A0V8E589"/>
<comment type="caution">
    <text evidence="1">The sequence shown here is derived from an EMBL/GenBank/DDBJ whole genome shotgun (WGS) entry which is preliminary data.</text>
</comment>
<accession>A0A0V8E589</accession>
<dbReference type="Proteomes" id="UP000053612">
    <property type="component" value="Unassembled WGS sequence"/>
</dbReference>
<sequence>MKYNFSQENASSLMDEETLIKSPMSCPHCFRQMNPHYIETVIVHYEQINRLTRKVAILKCTYKDCLKPIMKYYEESSVGTNAGLDFKYRELPLNYSKEVKTDLPKNIQKLSPNFVNNYKETLLAKEYCLNELIGMGYRKSIEFLIKDFVLKTNQAENQKINKMPLKNVITDYLTSNEKLQTLGLACAYLGNDFTHYERRNLNKDIEDLERFLKLLVSYISNELTFAEADIFVNP</sequence>
<dbReference type="RefSeq" id="WP_058224625.1">
    <property type="nucleotide sequence ID" value="NZ_LKLS01000061.1"/>
</dbReference>
<reference evidence="2" key="1">
    <citation type="submission" date="2015-10" db="EMBL/GenBank/DDBJ databases">
        <title>Draft Genome Sequences of 11 Lactococcus lactis subspecies cremoris strains.</title>
        <authorList>
            <person name="Wels M."/>
            <person name="Backus L."/>
            <person name="Boekhorst J."/>
            <person name="Dijkstra A."/>
            <person name="Beerthuizen M."/>
            <person name="Kelly W."/>
            <person name="Siezen R."/>
            <person name="Bachmann H."/>
            <person name="Van Hijum S."/>
        </authorList>
    </citation>
    <scope>NUCLEOTIDE SEQUENCE [LARGE SCALE GENOMIC DNA]</scope>
    <source>
        <strain evidence="2">LMG9449</strain>
    </source>
</reference>
<organism evidence="1 2">
    <name type="scientific">Lactococcus lactis subsp. lactis</name>
    <name type="common">Streptococcus lactis</name>
    <dbReference type="NCBI Taxonomy" id="1360"/>
    <lineage>
        <taxon>Bacteria</taxon>
        <taxon>Bacillati</taxon>
        <taxon>Bacillota</taxon>
        <taxon>Bacilli</taxon>
        <taxon>Lactobacillales</taxon>
        <taxon>Streptococcaceae</taxon>
        <taxon>Lactococcus</taxon>
    </lineage>
</organism>
<dbReference type="EMBL" id="LKLS01000061">
    <property type="protein sequence ID" value="KSU20698.1"/>
    <property type="molecule type" value="Genomic_DNA"/>
</dbReference>
<gene>
    <name evidence="1" type="ORF">LMG9449_0566</name>
</gene>
<evidence type="ECO:0000313" key="1">
    <source>
        <dbReference type="EMBL" id="KSU20698.1"/>
    </source>
</evidence>
<proteinExistence type="predicted"/>
<evidence type="ECO:0000313" key="2">
    <source>
        <dbReference type="Proteomes" id="UP000053612"/>
    </source>
</evidence>